<name>A0A154L259_9PROT</name>
<dbReference type="EMBL" id="LPVY01000021">
    <property type="protein sequence ID" value="KZB62090.1"/>
    <property type="molecule type" value="Genomic_DNA"/>
</dbReference>
<dbReference type="PRINTS" id="PR00035">
    <property type="entry name" value="HTHGNTR"/>
</dbReference>
<dbReference type="InterPro" id="IPR011711">
    <property type="entry name" value="GntR_C"/>
</dbReference>
<dbReference type="SUPFAM" id="SSF46785">
    <property type="entry name" value="Winged helix' DNA-binding domain"/>
    <property type="match status" value="1"/>
</dbReference>
<dbReference type="RefSeq" id="WP_062952670.1">
    <property type="nucleotide sequence ID" value="NZ_LPVY01000021.1"/>
</dbReference>
<dbReference type="PANTHER" id="PTHR43537">
    <property type="entry name" value="TRANSCRIPTIONAL REGULATOR, GNTR FAMILY"/>
    <property type="match status" value="1"/>
</dbReference>
<dbReference type="PANTHER" id="PTHR43537:SF5">
    <property type="entry name" value="UXU OPERON TRANSCRIPTIONAL REGULATOR"/>
    <property type="match status" value="1"/>
</dbReference>
<evidence type="ECO:0000259" key="4">
    <source>
        <dbReference type="PROSITE" id="PS50949"/>
    </source>
</evidence>
<evidence type="ECO:0000256" key="1">
    <source>
        <dbReference type="ARBA" id="ARBA00023015"/>
    </source>
</evidence>
<evidence type="ECO:0000256" key="2">
    <source>
        <dbReference type="ARBA" id="ARBA00023125"/>
    </source>
</evidence>
<dbReference type="AlphaFoldDB" id="A0A154L259"/>
<dbReference type="SUPFAM" id="SSF48008">
    <property type="entry name" value="GntR ligand-binding domain-like"/>
    <property type="match status" value="1"/>
</dbReference>
<keyword evidence="2" id="KW-0238">DNA-binding</keyword>
<proteinExistence type="predicted"/>
<sequence length="225" mass="24507">MSRIETAPERAARAIRNLIKSNGLGPGDSLPAQRELAATLGISRASLREALATLEAMGLIRIQAGKGAYVADPHDGLPRDDNQKRQAAQVYQFRLAIEPYVAGLAAQARTRDHLIALQRSIDDMQTAFEADDLITAANADTEFHEILLSASGNPLFAAAIFPTAQTIHENQMLPFANAAAIKAPLREHEQILRYVRDRNPSGARDAMHFHVLSAATRANIAFLRP</sequence>
<dbReference type="Proteomes" id="UP000076335">
    <property type="component" value="Unassembled WGS sequence"/>
</dbReference>
<dbReference type="Gene3D" id="1.20.120.530">
    <property type="entry name" value="GntR ligand-binding domain-like"/>
    <property type="match status" value="1"/>
</dbReference>
<dbReference type="Pfam" id="PF00392">
    <property type="entry name" value="GntR"/>
    <property type="match status" value="1"/>
</dbReference>
<dbReference type="Gene3D" id="1.10.10.10">
    <property type="entry name" value="Winged helix-like DNA-binding domain superfamily/Winged helix DNA-binding domain"/>
    <property type="match status" value="1"/>
</dbReference>
<reference evidence="5 6" key="1">
    <citation type="submission" date="2015-12" db="EMBL/GenBank/DDBJ databases">
        <title>Genome sequence of Thalassospira lucentensis MCCC 1A02072.</title>
        <authorList>
            <person name="Lu L."/>
            <person name="Lai Q."/>
            <person name="Shao Z."/>
            <person name="Qian P."/>
        </authorList>
    </citation>
    <scope>NUCLEOTIDE SEQUENCE [LARGE SCALE GENOMIC DNA]</scope>
    <source>
        <strain evidence="5 6">MCCC 1A02072</strain>
    </source>
</reference>
<organism evidence="5 6">
    <name type="scientific">Thalassospira lucentensis</name>
    <dbReference type="NCBI Taxonomy" id="168935"/>
    <lineage>
        <taxon>Bacteria</taxon>
        <taxon>Pseudomonadati</taxon>
        <taxon>Pseudomonadota</taxon>
        <taxon>Alphaproteobacteria</taxon>
        <taxon>Rhodospirillales</taxon>
        <taxon>Thalassospiraceae</taxon>
        <taxon>Thalassospira</taxon>
    </lineage>
</organism>
<dbReference type="Pfam" id="PF07729">
    <property type="entry name" value="FCD"/>
    <property type="match status" value="1"/>
</dbReference>
<dbReference type="PROSITE" id="PS50949">
    <property type="entry name" value="HTH_GNTR"/>
    <property type="match status" value="1"/>
</dbReference>
<dbReference type="InterPro" id="IPR000524">
    <property type="entry name" value="Tscrpt_reg_HTH_GntR"/>
</dbReference>
<evidence type="ECO:0000313" key="6">
    <source>
        <dbReference type="Proteomes" id="UP000076335"/>
    </source>
</evidence>
<keyword evidence="1" id="KW-0805">Transcription regulation</keyword>
<dbReference type="GO" id="GO:0003700">
    <property type="term" value="F:DNA-binding transcription factor activity"/>
    <property type="evidence" value="ECO:0007669"/>
    <property type="project" value="InterPro"/>
</dbReference>
<accession>A0A154L259</accession>
<feature type="domain" description="HTH gntR-type" evidence="4">
    <location>
        <begin position="5"/>
        <end position="73"/>
    </location>
</feature>
<protein>
    <submittedName>
        <fullName evidence="5">GntR family transcriptional regulator</fullName>
    </submittedName>
</protein>
<dbReference type="OrthoDB" id="9028214at2"/>
<dbReference type="SMART" id="SM00895">
    <property type="entry name" value="FCD"/>
    <property type="match status" value="1"/>
</dbReference>
<dbReference type="SMART" id="SM00345">
    <property type="entry name" value="HTH_GNTR"/>
    <property type="match status" value="1"/>
</dbReference>
<dbReference type="InterPro" id="IPR036390">
    <property type="entry name" value="WH_DNA-bd_sf"/>
</dbReference>
<comment type="caution">
    <text evidence="5">The sequence shown here is derived from an EMBL/GenBank/DDBJ whole genome shotgun (WGS) entry which is preliminary data.</text>
</comment>
<evidence type="ECO:0000313" key="5">
    <source>
        <dbReference type="EMBL" id="KZB62090.1"/>
    </source>
</evidence>
<keyword evidence="3" id="KW-0804">Transcription</keyword>
<dbReference type="InterPro" id="IPR008920">
    <property type="entry name" value="TF_FadR/GntR_C"/>
</dbReference>
<gene>
    <name evidence="5" type="ORF">AUP42_03780</name>
</gene>
<dbReference type="GO" id="GO:0003677">
    <property type="term" value="F:DNA binding"/>
    <property type="evidence" value="ECO:0007669"/>
    <property type="project" value="UniProtKB-KW"/>
</dbReference>
<dbReference type="CDD" id="cd07377">
    <property type="entry name" value="WHTH_GntR"/>
    <property type="match status" value="1"/>
</dbReference>
<evidence type="ECO:0000256" key="3">
    <source>
        <dbReference type="ARBA" id="ARBA00023163"/>
    </source>
</evidence>
<dbReference type="InterPro" id="IPR036388">
    <property type="entry name" value="WH-like_DNA-bd_sf"/>
</dbReference>